<evidence type="ECO:0000259" key="18">
    <source>
        <dbReference type="Pfam" id="PF07715"/>
    </source>
</evidence>
<comment type="subcellular location">
    <subcellularLocation>
        <location evidence="1 14">Cell outer membrane</location>
        <topology evidence="1 14">Multi-pass membrane protein</topology>
    </subcellularLocation>
</comment>
<dbReference type="RefSeq" id="WP_207825293.1">
    <property type="nucleotide sequence ID" value="NZ_CP062006.1"/>
</dbReference>
<dbReference type="InterPro" id="IPR039426">
    <property type="entry name" value="TonB-dep_rcpt-like"/>
</dbReference>
<keyword evidence="13 14" id="KW-0998">Cell outer membrane</keyword>
<dbReference type="PROSITE" id="PS52016">
    <property type="entry name" value="TONB_DEPENDENT_REC_3"/>
    <property type="match status" value="1"/>
</dbReference>
<dbReference type="NCBIfam" id="TIGR01783">
    <property type="entry name" value="TonB-siderophor"/>
    <property type="match status" value="1"/>
</dbReference>
<evidence type="ECO:0000256" key="5">
    <source>
        <dbReference type="ARBA" id="ARBA00022496"/>
    </source>
</evidence>
<feature type="domain" description="TonB-dependent receptor plug" evidence="18">
    <location>
        <begin position="70"/>
        <end position="168"/>
    </location>
</feature>
<evidence type="ECO:0000256" key="16">
    <source>
        <dbReference type="SAM" id="SignalP"/>
    </source>
</evidence>
<evidence type="ECO:0000256" key="2">
    <source>
        <dbReference type="ARBA" id="ARBA00009810"/>
    </source>
</evidence>
<dbReference type="Pfam" id="PF00593">
    <property type="entry name" value="TonB_dep_Rec_b-barrel"/>
    <property type="match status" value="1"/>
</dbReference>
<evidence type="ECO:0000256" key="7">
    <source>
        <dbReference type="ARBA" id="ARBA00022729"/>
    </source>
</evidence>
<dbReference type="PANTHER" id="PTHR32552:SF89">
    <property type="entry name" value="CATECHOLATE SIDEROPHORE RECEPTOR FIU"/>
    <property type="match status" value="1"/>
</dbReference>
<evidence type="ECO:0000256" key="4">
    <source>
        <dbReference type="ARBA" id="ARBA00022452"/>
    </source>
</evidence>
<protein>
    <submittedName>
        <fullName evidence="19">TonB-dependent siderophore receptor</fullName>
    </submittedName>
</protein>
<evidence type="ECO:0000259" key="17">
    <source>
        <dbReference type="Pfam" id="PF00593"/>
    </source>
</evidence>
<dbReference type="InterPro" id="IPR010105">
    <property type="entry name" value="TonB_sidphr_rcpt"/>
</dbReference>
<comment type="similarity">
    <text evidence="2 14 15">Belongs to the TonB-dependent receptor family.</text>
</comment>
<feature type="chain" id="PRO_5045383967" evidence="16">
    <location>
        <begin position="30"/>
        <end position="767"/>
    </location>
</feature>
<keyword evidence="8" id="KW-0408">Iron</keyword>
<feature type="signal peptide" evidence="16">
    <location>
        <begin position="1"/>
        <end position="29"/>
    </location>
</feature>
<gene>
    <name evidence="19" type="ORF">IFE19_02155</name>
</gene>
<dbReference type="EMBL" id="CP062006">
    <property type="protein sequence ID" value="QTC88233.1"/>
    <property type="molecule type" value="Genomic_DNA"/>
</dbReference>
<evidence type="ECO:0000256" key="13">
    <source>
        <dbReference type="ARBA" id="ARBA00023237"/>
    </source>
</evidence>
<dbReference type="CDD" id="cd01347">
    <property type="entry name" value="ligand_gated_channel"/>
    <property type="match status" value="1"/>
</dbReference>
<keyword evidence="10 15" id="KW-0798">TonB box</keyword>
<dbReference type="InterPro" id="IPR037066">
    <property type="entry name" value="Plug_dom_sf"/>
</dbReference>
<accession>A0ABX7SP94</accession>
<reference evidence="19 20" key="1">
    <citation type="submission" date="2020-09" db="EMBL/GenBank/DDBJ databases">
        <title>Brevundimonas sp. LVF1 isolated from an oligotrophic pond in Goettingen, Germany.</title>
        <authorList>
            <person name="Friedrich I."/>
            <person name="Klassen A."/>
            <person name="Neubauer H."/>
            <person name="Schneider D."/>
            <person name="Hertel R."/>
            <person name="Daniel R."/>
        </authorList>
    </citation>
    <scope>NUCLEOTIDE SEQUENCE [LARGE SCALE GENOMIC DNA]</scope>
    <source>
        <strain evidence="19 20">LVF1</strain>
    </source>
</reference>
<dbReference type="InterPro" id="IPR000531">
    <property type="entry name" value="Beta-barrel_TonB"/>
</dbReference>
<dbReference type="InterPro" id="IPR012910">
    <property type="entry name" value="Plug_dom"/>
</dbReference>
<keyword evidence="12 19" id="KW-0675">Receptor</keyword>
<keyword evidence="3 14" id="KW-0813">Transport</keyword>
<keyword evidence="7 16" id="KW-0732">Signal</keyword>
<dbReference type="InterPro" id="IPR036942">
    <property type="entry name" value="Beta-barrel_TonB_sf"/>
</dbReference>
<evidence type="ECO:0000256" key="14">
    <source>
        <dbReference type="PROSITE-ProRule" id="PRU01360"/>
    </source>
</evidence>
<organism evidence="19 20">
    <name type="scientific">Brevundimonas pondensis</name>
    <dbReference type="NCBI Taxonomy" id="2774189"/>
    <lineage>
        <taxon>Bacteria</taxon>
        <taxon>Pseudomonadati</taxon>
        <taxon>Pseudomonadota</taxon>
        <taxon>Alphaproteobacteria</taxon>
        <taxon>Caulobacterales</taxon>
        <taxon>Caulobacteraceae</taxon>
        <taxon>Brevundimonas</taxon>
    </lineage>
</organism>
<evidence type="ECO:0000256" key="12">
    <source>
        <dbReference type="ARBA" id="ARBA00023170"/>
    </source>
</evidence>
<dbReference type="PANTHER" id="PTHR32552">
    <property type="entry name" value="FERRICHROME IRON RECEPTOR-RELATED"/>
    <property type="match status" value="1"/>
</dbReference>
<evidence type="ECO:0000256" key="11">
    <source>
        <dbReference type="ARBA" id="ARBA00023136"/>
    </source>
</evidence>
<evidence type="ECO:0000256" key="3">
    <source>
        <dbReference type="ARBA" id="ARBA00022448"/>
    </source>
</evidence>
<keyword evidence="5" id="KW-0410">Iron transport</keyword>
<keyword evidence="9" id="KW-0406">Ion transport</keyword>
<evidence type="ECO:0000256" key="10">
    <source>
        <dbReference type="ARBA" id="ARBA00023077"/>
    </source>
</evidence>
<name>A0ABX7SP94_9CAUL</name>
<feature type="domain" description="TonB-dependent receptor-like beta-barrel" evidence="17">
    <location>
        <begin position="257"/>
        <end position="736"/>
    </location>
</feature>
<dbReference type="Pfam" id="PF07715">
    <property type="entry name" value="Plug"/>
    <property type="match status" value="1"/>
</dbReference>
<evidence type="ECO:0000256" key="8">
    <source>
        <dbReference type="ARBA" id="ARBA00023004"/>
    </source>
</evidence>
<keyword evidence="11 14" id="KW-0472">Membrane</keyword>
<evidence type="ECO:0000256" key="9">
    <source>
        <dbReference type="ARBA" id="ARBA00023065"/>
    </source>
</evidence>
<keyword evidence="20" id="KW-1185">Reference proteome</keyword>
<dbReference type="Gene3D" id="2.40.170.20">
    <property type="entry name" value="TonB-dependent receptor, beta-barrel domain"/>
    <property type="match status" value="1"/>
</dbReference>
<proteinExistence type="inferred from homology"/>
<evidence type="ECO:0000256" key="1">
    <source>
        <dbReference type="ARBA" id="ARBA00004571"/>
    </source>
</evidence>
<dbReference type="Gene3D" id="2.170.130.10">
    <property type="entry name" value="TonB-dependent receptor, plug domain"/>
    <property type="match status" value="1"/>
</dbReference>
<evidence type="ECO:0000256" key="6">
    <source>
        <dbReference type="ARBA" id="ARBA00022692"/>
    </source>
</evidence>
<keyword evidence="6 14" id="KW-0812">Transmembrane</keyword>
<dbReference type="Proteomes" id="UP000663942">
    <property type="component" value="Chromosome"/>
</dbReference>
<dbReference type="SUPFAM" id="SSF56935">
    <property type="entry name" value="Porins"/>
    <property type="match status" value="1"/>
</dbReference>
<evidence type="ECO:0000256" key="15">
    <source>
        <dbReference type="RuleBase" id="RU003357"/>
    </source>
</evidence>
<evidence type="ECO:0000313" key="19">
    <source>
        <dbReference type="EMBL" id="QTC88233.1"/>
    </source>
</evidence>
<sequence length="767" mass="81740">MSDARSSALKALLFASSAAGMLCAVPAMAADEAPIATADITQDATTLSAVDVHGQRAKREPKDPTFVAPLVDTPRSVTVIPQQIIEQTAATSLQDILRTSPGITFGAGEGGQPLADRPFIRGQASGNNIFVDGIRDTGGQQREVFNLEQVEVIKGPDSVYSGRGSGGGSINLGSKAPRLQNFVHGSVGAGTDNYVRGTVDANWQVSSTAAMRLNLMVGQGDVAGRDSVDFDKWGMGAAIAAGLGTPTTVTASYYHLDSDQMPDYGIPLYTKLAGANGPRPDASGVLDVPYDSFYGLKARDYLNNTVDTLTLDIEHRFSDALALRNVTRYSQTLNDYIVTNPGDGGTAQNIGGVWWMKRGLKSRWNPAETLANVTDLHGSFLTGAIKHNFDVGLELSREKNRNAGYNVTTLTGTACPAPLTGLDCTQVYNPNPNDPWTGTITRGNVSHNTTDSIGVYAFDSMAFGEKWILNLGLRWDDYSVEGADWVNVGTPAVPTLTPRSGDWDFVNYQVGLVYKPTTNSSIYASYATSSTPPTISAGDQNNGSGLGTGNLATELLDPEETQSFEIGAKANLFGDRLALSGALFHLTRKDAQILIEPGKYEQAGEAEVNGLELGISGNITSKWQVFGGYTWMDSELTRAAVIVSGTPPVATRNPIEGQQLANTPEHTASLFTTYRVMPKLSLGGGVYYVGKSWGGNQGGAGGGANRIYAPDYTRVDLFASYDLNDRAALQLNVQNVGDEEYIMRTNGVHHADVAPGRSAILTLNLRY</sequence>
<evidence type="ECO:0000313" key="20">
    <source>
        <dbReference type="Proteomes" id="UP000663942"/>
    </source>
</evidence>
<keyword evidence="4 14" id="KW-1134">Transmembrane beta strand</keyword>